<dbReference type="RefSeq" id="WP_352890409.1">
    <property type="nucleotide sequence ID" value="NZ_JBEPIJ010000019.1"/>
</dbReference>
<proteinExistence type="predicted"/>
<reference evidence="1 2" key="1">
    <citation type="submission" date="2024-06" db="EMBL/GenBank/DDBJ databases">
        <authorList>
            <person name="Li Z."/>
            <person name="Jiang Y."/>
        </authorList>
    </citation>
    <scope>NUCLEOTIDE SEQUENCE [LARGE SCALE GENOMIC DNA]</scope>
    <source>
        <strain evidence="1 2">HSW-8</strain>
    </source>
</reference>
<accession>A0ABV2ACQ9</accession>
<dbReference type="Pfam" id="PF06980">
    <property type="entry name" value="DUF1302"/>
    <property type="match status" value="1"/>
</dbReference>
<evidence type="ECO:0000313" key="2">
    <source>
        <dbReference type="Proteomes" id="UP001465331"/>
    </source>
</evidence>
<sequence>MNDIHAQRHWLKAGCLVAGIGLSVPASADWLDDIDVSFGGFVRAEMAARTTALENPNNQGGNYFNDQTNSRTAFVPPALLPVLGGSDGLLQVLLPGTELGEWGSIAIPGFSDSIRRGDEIVSVDNDFNYTVLRAEGEVGIRFSPALRLVARARAIYDPTFYDEWDARSVEQFNNGIESGEDFDARLYAGAPNYFDYIVAGGGKPNPLEWTGRDYQVYFPALVLEYNTGDLNVRIGNQQIAWGQSIFFRVFDLPNGLDLRRHSILDRALEEFSDKRVPMLSARISWQMTDNILLDSYAGKFQPTVLGNPNTPYNIIPVQFTVQDRYEQGGYDDELVYGLRLKADYGQWGWQAAASRRYGPEGVFRWTKSGVNKQLTGPLGSLVNVLYAAKLPTTNPLCANYNATTCRRYADSGEALANTPFEASPGGVYSADEWFRYAAEVRLDAITGLNASITDFDGSPDVYATPVENAQQAFAQLNTFFIAANDSLRGHIEREYFQENVFALGLSYVNESDNDFLNQLIFNLEAQYTPERTFTNITLGQEYIRQDEYTVSLVIDKWHRFFPEFPGTYIVFQALTKNRSDLVGRHLSGYGGKPFDELEPTATRATTGKSDNATYVVFGFLQPFPNKIWEIEFATLFDPEGGIFAQPGVRWNPGSGVTVEGFYNYIDGGLWGNPNDNLLSTLDFAEEFTLRLTYQF</sequence>
<dbReference type="EMBL" id="JBEPIJ010000019">
    <property type="protein sequence ID" value="MES0875025.1"/>
    <property type="molecule type" value="Genomic_DNA"/>
</dbReference>
<name>A0ABV2ACQ9_9GAMM</name>
<organism evidence="1 2">
    <name type="scientific">Sinimarinibacterium thermocellulolyticum</name>
    <dbReference type="NCBI Taxonomy" id="3170016"/>
    <lineage>
        <taxon>Bacteria</taxon>
        <taxon>Pseudomonadati</taxon>
        <taxon>Pseudomonadota</taxon>
        <taxon>Gammaproteobacteria</taxon>
        <taxon>Nevskiales</taxon>
        <taxon>Nevskiaceae</taxon>
        <taxon>Sinimarinibacterium</taxon>
    </lineage>
</organism>
<keyword evidence="2" id="KW-1185">Reference proteome</keyword>
<gene>
    <name evidence="1" type="ORF">ABSH63_13550</name>
</gene>
<protein>
    <submittedName>
        <fullName evidence="1">DUF1302 family protein</fullName>
    </submittedName>
</protein>
<dbReference type="InterPro" id="IPR010727">
    <property type="entry name" value="DUF1302"/>
</dbReference>
<dbReference type="Proteomes" id="UP001465331">
    <property type="component" value="Unassembled WGS sequence"/>
</dbReference>
<comment type="caution">
    <text evidence="1">The sequence shown here is derived from an EMBL/GenBank/DDBJ whole genome shotgun (WGS) entry which is preliminary data.</text>
</comment>
<evidence type="ECO:0000313" key="1">
    <source>
        <dbReference type="EMBL" id="MES0875025.1"/>
    </source>
</evidence>